<feature type="compositionally biased region" description="Basic and acidic residues" evidence="1">
    <location>
        <begin position="608"/>
        <end position="624"/>
    </location>
</feature>
<evidence type="ECO:0000259" key="2">
    <source>
        <dbReference type="Pfam" id="PF15813"/>
    </source>
</evidence>
<reference evidence="4" key="1">
    <citation type="submission" date="2025-08" db="UniProtKB">
        <authorList>
            <consortium name="RefSeq"/>
        </authorList>
    </citation>
    <scope>IDENTIFICATION</scope>
</reference>
<feature type="domain" description="DUF4708" evidence="2">
    <location>
        <begin position="6"/>
        <end position="279"/>
    </location>
</feature>
<accession>A0A9W3AU28</accession>
<dbReference type="PANTHER" id="PTHR28495">
    <property type="entry name" value="HYPOTHETICAL PROTEIN LOC100359752"/>
    <property type="match status" value="1"/>
</dbReference>
<keyword evidence="3" id="KW-1185">Reference proteome</keyword>
<dbReference type="OrthoDB" id="6285995at2759"/>
<dbReference type="Pfam" id="PF15813">
    <property type="entry name" value="DUF4708"/>
    <property type="match status" value="1"/>
</dbReference>
<evidence type="ECO:0000313" key="4">
    <source>
        <dbReference type="RefSeq" id="XP_055890720.1"/>
    </source>
</evidence>
<dbReference type="OMA" id="WYIQGRD"/>
<dbReference type="RefSeq" id="XP_055890720.1">
    <property type="nucleotide sequence ID" value="XM_056034745.1"/>
</dbReference>
<dbReference type="AlphaFoldDB" id="A0A9W3AU28"/>
<feature type="compositionally biased region" description="Basic and acidic residues" evidence="1">
    <location>
        <begin position="395"/>
        <end position="414"/>
    </location>
</feature>
<name>A0A9W3AU28_BIOGL</name>
<proteinExistence type="predicted"/>
<dbReference type="GeneID" id="106068883"/>
<dbReference type="PANTHER" id="PTHR28495:SF1">
    <property type="entry name" value="GENE, 17266-RELATED"/>
    <property type="match status" value="1"/>
</dbReference>
<feature type="region of interest" description="Disordered" evidence="1">
    <location>
        <begin position="390"/>
        <end position="443"/>
    </location>
</feature>
<sequence length="690" mass="78082">MAEPAIFFGPPPNINDLCCITVELYSTNKFIATSSVLQLHIVKCREIIFTEPDVIASPVFGLENTFNVILQQTLFKTGKLQARLQKQGMKFSKPYRVVLAVYQECLRYTLTARLAPAWNKVADWYIQGRDFLSHEGYSNAVKTELFVTKDEVFVSLYATAIRFPPLTIRDLDLTQEEHQALVKSTEEDIQEITIADRWCHVLPSMKRGRISSLSITLPANGPFSTYQDLKRYWKNVYGYRLPDTDDEILYCQIGFLISGTGKHFTYPNICLRLSPVQIIARSDPKPILTSFLQDIHSKISTVCGVAFRFQPKIYYPSPALQNATEFTDHANLSRKPQVVVAVRPINKLYFSKSGFQKDSVQNNEAQCNKEAEEKKVLDRMVKPCPYFNIHPTPIDTHDNEQDTNKQPNSKEKHFNSQPSLKRNTHFNSQPSIKNTHFNSQPYSTDRLFNTQAGPNNADLPTSEKCSPSLKAPVARLLPIFRPKVKRNTPVTHSLPTELKQQTGCKDKKNTMNKNVSLSLKSPAVPSKLLAKKITSKMPSCNGVQHELVNSEGNAKKSSLFTRHEHIDPDVNSKKIFASKHEQVTPEETNKILLVSQTSPRYVSSIKSSIDESNKQKISEGETPSKKPRKKSEIQSVDVESLARVNQLSKVKTVTLTAWLKERGITCKSKDKKSDLVKKANMYLNIATSEE</sequence>
<feature type="compositionally biased region" description="Polar residues" evidence="1">
    <location>
        <begin position="415"/>
        <end position="443"/>
    </location>
</feature>
<dbReference type="Proteomes" id="UP001165740">
    <property type="component" value="Chromosome 7"/>
</dbReference>
<feature type="region of interest" description="Disordered" evidence="1">
    <location>
        <begin position="604"/>
        <end position="634"/>
    </location>
</feature>
<gene>
    <name evidence="4" type="primary">LOC106068883</name>
</gene>
<evidence type="ECO:0000256" key="1">
    <source>
        <dbReference type="SAM" id="MobiDB-lite"/>
    </source>
</evidence>
<evidence type="ECO:0000313" key="3">
    <source>
        <dbReference type="Proteomes" id="UP001165740"/>
    </source>
</evidence>
<protein>
    <submittedName>
        <fullName evidence="4">Uncharacterized protein LOC106068883</fullName>
    </submittedName>
</protein>
<dbReference type="InterPro" id="IPR031643">
    <property type="entry name" value="DUF4708"/>
</dbReference>
<organism evidence="3 4">
    <name type="scientific">Biomphalaria glabrata</name>
    <name type="common">Bloodfluke planorb</name>
    <name type="synonym">Freshwater snail</name>
    <dbReference type="NCBI Taxonomy" id="6526"/>
    <lineage>
        <taxon>Eukaryota</taxon>
        <taxon>Metazoa</taxon>
        <taxon>Spiralia</taxon>
        <taxon>Lophotrochozoa</taxon>
        <taxon>Mollusca</taxon>
        <taxon>Gastropoda</taxon>
        <taxon>Heterobranchia</taxon>
        <taxon>Euthyneura</taxon>
        <taxon>Panpulmonata</taxon>
        <taxon>Hygrophila</taxon>
        <taxon>Lymnaeoidea</taxon>
        <taxon>Planorbidae</taxon>
        <taxon>Biomphalaria</taxon>
    </lineage>
</organism>